<gene>
    <name evidence="3" type="primary">c20h18orf63</name>
</gene>
<proteinExistence type="predicted"/>
<keyword evidence="2" id="KW-1185">Reference proteome</keyword>
<dbReference type="CTD" id="101169243"/>
<dbReference type="PANTHER" id="PTHR28495">
    <property type="entry name" value="HYPOTHETICAL PROTEIN LOC100359752"/>
    <property type="match status" value="1"/>
</dbReference>
<feature type="domain" description="DUF4708" evidence="1">
    <location>
        <begin position="8"/>
        <end position="90"/>
    </location>
</feature>
<dbReference type="Proteomes" id="UP000515145">
    <property type="component" value="Chromosome 20"/>
</dbReference>
<dbReference type="AlphaFoldDB" id="A0A6P7KHN2"/>
<evidence type="ECO:0000259" key="1">
    <source>
        <dbReference type="Pfam" id="PF15813"/>
    </source>
</evidence>
<dbReference type="OrthoDB" id="6285995at2759"/>
<organism evidence="2 3">
    <name type="scientific">Parambassis ranga</name>
    <name type="common">Indian glassy fish</name>
    <dbReference type="NCBI Taxonomy" id="210632"/>
    <lineage>
        <taxon>Eukaryota</taxon>
        <taxon>Metazoa</taxon>
        <taxon>Chordata</taxon>
        <taxon>Craniata</taxon>
        <taxon>Vertebrata</taxon>
        <taxon>Euteleostomi</taxon>
        <taxon>Actinopterygii</taxon>
        <taxon>Neopterygii</taxon>
        <taxon>Teleostei</taxon>
        <taxon>Neoteleostei</taxon>
        <taxon>Acanthomorphata</taxon>
        <taxon>Ovalentaria</taxon>
        <taxon>Ambassidae</taxon>
        <taxon>Parambassis</taxon>
    </lineage>
</organism>
<name>A0A6P7KHN2_9TELE</name>
<dbReference type="GeneID" id="114453328"/>
<dbReference type="InterPro" id="IPR031643">
    <property type="entry name" value="DUF4708"/>
</dbReference>
<dbReference type="RefSeq" id="XP_028288995.1">
    <property type="nucleotide sequence ID" value="XM_028433194.1"/>
</dbReference>
<reference evidence="3" key="1">
    <citation type="submission" date="2025-08" db="UniProtKB">
        <authorList>
            <consortium name="RefSeq"/>
        </authorList>
    </citation>
    <scope>IDENTIFICATION</scope>
</reference>
<protein>
    <submittedName>
        <fullName evidence="3">Uncharacterized protein C18orf63 homolog</fullName>
    </submittedName>
</protein>
<dbReference type="InParanoid" id="A0A6P7KHN2"/>
<sequence length="91" mass="9999">MSGSIPPSIFFLGLPDLKNLVSVTLTVRGQDEDVRSKQIKTCRELVLLYSDVLACPALDSFSDITVVIAIAFFQTGVLQMFGLRRTLQVGH</sequence>
<evidence type="ECO:0000313" key="2">
    <source>
        <dbReference type="Proteomes" id="UP000515145"/>
    </source>
</evidence>
<dbReference type="Pfam" id="PF15813">
    <property type="entry name" value="DUF4708"/>
    <property type="match status" value="1"/>
</dbReference>
<dbReference type="PANTHER" id="PTHR28495:SF1">
    <property type="entry name" value="GENE, 17266-RELATED"/>
    <property type="match status" value="1"/>
</dbReference>
<accession>A0A6P7KHN2</accession>
<evidence type="ECO:0000313" key="3">
    <source>
        <dbReference type="RefSeq" id="XP_028288995.1"/>
    </source>
</evidence>